<feature type="chain" id="PRO_5004024117" evidence="4">
    <location>
        <begin position="25"/>
        <end position="304"/>
    </location>
</feature>
<dbReference type="EMBL" id="KB445806">
    <property type="protein sequence ID" value="EMD33387.1"/>
    <property type="molecule type" value="Genomic_DNA"/>
</dbReference>
<evidence type="ECO:0000256" key="4">
    <source>
        <dbReference type="SAM" id="SignalP"/>
    </source>
</evidence>
<evidence type="ECO:0000256" key="1">
    <source>
        <dbReference type="ARBA" id="ARBA00009875"/>
    </source>
</evidence>
<comment type="similarity">
    <text evidence="1">Belongs to the eukaryotic ribosomal protein eL34 family.</text>
</comment>
<keyword evidence="6" id="KW-1185">Reference proteome</keyword>
<gene>
    <name evidence="5" type="ORF">CERSUDRAFT_76624</name>
</gene>
<dbReference type="STRING" id="914234.M2R5E7"/>
<keyword evidence="3" id="KW-0687">Ribonucleoprotein</keyword>
<keyword evidence="4" id="KW-0732">Signal</keyword>
<dbReference type="PRINTS" id="PR01250">
    <property type="entry name" value="RIBOSOMALL34"/>
</dbReference>
<dbReference type="GO" id="GO:0005840">
    <property type="term" value="C:ribosome"/>
    <property type="evidence" value="ECO:0007669"/>
    <property type="project" value="UniProtKB-KW"/>
</dbReference>
<dbReference type="GO" id="GO:0003735">
    <property type="term" value="F:structural constituent of ribosome"/>
    <property type="evidence" value="ECO:0007669"/>
    <property type="project" value="InterPro"/>
</dbReference>
<evidence type="ECO:0000256" key="2">
    <source>
        <dbReference type="ARBA" id="ARBA00022980"/>
    </source>
</evidence>
<dbReference type="Proteomes" id="UP000016930">
    <property type="component" value="Unassembled WGS sequence"/>
</dbReference>
<proteinExistence type="inferred from homology"/>
<dbReference type="Pfam" id="PF01199">
    <property type="entry name" value="Ribosomal_L34e"/>
    <property type="match status" value="1"/>
</dbReference>
<protein>
    <submittedName>
        <fullName evidence="5">Uncharacterized protein</fullName>
    </submittedName>
</protein>
<feature type="signal peptide" evidence="4">
    <location>
        <begin position="1"/>
        <end position="24"/>
    </location>
</feature>
<evidence type="ECO:0000313" key="6">
    <source>
        <dbReference type="Proteomes" id="UP000016930"/>
    </source>
</evidence>
<reference evidence="5 6" key="1">
    <citation type="journal article" date="2012" name="Proc. Natl. Acad. Sci. U.S.A.">
        <title>Comparative genomics of Ceriporiopsis subvermispora and Phanerochaete chrysosporium provide insight into selective ligninolysis.</title>
        <authorList>
            <person name="Fernandez-Fueyo E."/>
            <person name="Ruiz-Duenas F.J."/>
            <person name="Ferreira P."/>
            <person name="Floudas D."/>
            <person name="Hibbett D.S."/>
            <person name="Canessa P."/>
            <person name="Larrondo L.F."/>
            <person name="James T.Y."/>
            <person name="Seelenfreund D."/>
            <person name="Lobos S."/>
            <person name="Polanco R."/>
            <person name="Tello M."/>
            <person name="Honda Y."/>
            <person name="Watanabe T."/>
            <person name="Watanabe T."/>
            <person name="Ryu J.S."/>
            <person name="Kubicek C.P."/>
            <person name="Schmoll M."/>
            <person name="Gaskell J."/>
            <person name="Hammel K.E."/>
            <person name="St John F.J."/>
            <person name="Vanden Wymelenberg A."/>
            <person name="Sabat G."/>
            <person name="Splinter BonDurant S."/>
            <person name="Syed K."/>
            <person name="Yadav J.S."/>
            <person name="Doddapaneni H."/>
            <person name="Subramanian V."/>
            <person name="Lavin J.L."/>
            <person name="Oguiza J.A."/>
            <person name="Perez G."/>
            <person name="Pisabarro A.G."/>
            <person name="Ramirez L."/>
            <person name="Santoyo F."/>
            <person name="Master E."/>
            <person name="Coutinho P.M."/>
            <person name="Henrissat B."/>
            <person name="Lombard V."/>
            <person name="Magnuson J.K."/>
            <person name="Kuees U."/>
            <person name="Hori C."/>
            <person name="Igarashi K."/>
            <person name="Samejima M."/>
            <person name="Held B.W."/>
            <person name="Barry K.W."/>
            <person name="LaButti K.M."/>
            <person name="Lapidus A."/>
            <person name="Lindquist E.A."/>
            <person name="Lucas S.M."/>
            <person name="Riley R."/>
            <person name="Salamov A.A."/>
            <person name="Hoffmeister D."/>
            <person name="Schwenk D."/>
            <person name="Hadar Y."/>
            <person name="Yarden O."/>
            <person name="de Vries R.P."/>
            <person name="Wiebenga A."/>
            <person name="Stenlid J."/>
            <person name="Eastwood D."/>
            <person name="Grigoriev I.V."/>
            <person name="Berka R.M."/>
            <person name="Blanchette R.A."/>
            <person name="Kersten P."/>
            <person name="Martinez A.T."/>
            <person name="Vicuna R."/>
            <person name="Cullen D."/>
        </authorList>
    </citation>
    <scope>NUCLEOTIDE SEQUENCE [LARGE SCALE GENOMIC DNA]</scope>
    <source>
        <strain evidence="5 6">B</strain>
    </source>
</reference>
<evidence type="ECO:0000313" key="5">
    <source>
        <dbReference type="EMBL" id="EMD33387.1"/>
    </source>
</evidence>
<accession>M2R5E7</accession>
<organism evidence="5 6">
    <name type="scientific">Ceriporiopsis subvermispora (strain B)</name>
    <name type="common">White-rot fungus</name>
    <name type="synonym">Gelatoporia subvermispora</name>
    <dbReference type="NCBI Taxonomy" id="914234"/>
    <lineage>
        <taxon>Eukaryota</taxon>
        <taxon>Fungi</taxon>
        <taxon>Dikarya</taxon>
        <taxon>Basidiomycota</taxon>
        <taxon>Agaricomycotina</taxon>
        <taxon>Agaricomycetes</taxon>
        <taxon>Polyporales</taxon>
        <taxon>Gelatoporiaceae</taxon>
        <taxon>Gelatoporia</taxon>
    </lineage>
</organism>
<dbReference type="InterPro" id="IPR008195">
    <property type="entry name" value="Ribosomal_eL34"/>
</dbReference>
<dbReference type="GO" id="GO:1990904">
    <property type="term" value="C:ribonucleoprotein complex"/>
    <property type="evidence" value="ECO:0007669"/>
    <property type="project" value="UniProtKB-KW"/>
</dbReference>
<sequence length="304" mass="33823">MATTTLLACALCLRQIFKLSPCQSAKQDVNLINKNVLLEEEYCKSKEINTLRFELQQSNAKLKAVQEERAKDSKTLKLYQKCMHELELCLHHPIAALQSCAAHAHMRENSAAASGTDELTEAKLLGEEQQDREVMDEDKDEGAVQELEEKLDSALVGMTMTDLKLQVRKLQCELEAVCARTRQTRTTRRIIPMAQRVTLCKHNPYNTTSSHRWVVKTPGGKLVYYHIKKLTTAPKCDDYRSQFAPSRSLVYVLLGTAVATGCPPTVLSSTPSAPPSEEPALPLRALPNSQGHDAPGLAAWHMPC</sequence>
<dbReference type="OrthoDB" id="277449at2759"/>
<dbReference type="GO" id="GO:0006412">
    <property type="term" value="P:translation"/>
    <property type="evidence" value="ECO:0007669"/>
    <property type="project" value="InterPro"/>
</dbReference>
<dbReference type="HOGENOM" id="CLU_915263_0_0_1"/>
<evidence type="ECO:0000256" key="3">
    <source>
        <dbReference type="ARBA" id="ARBA00023274"/>
    </source>
</evidence>
<dbReference type="Gene3D" id="6.20.370.70">
    <property type="match status" value="1"/>
</dbReference>
<keyword evidence="2" id="KW-0689">Ribosomal protein</keyword>
<name>M2R5E7_CERS8</name>
<dbReference type="AlphaFoldDB" id="M2R5E7"/>